<dbReference type="Proteomes" id="UP000297855">
    <property type="component" value="Unassembled WGS sequence"/>
</dbReference>
<dbReference type="RefSeq" id="WP_135812542.1">
    <property type="nucleotide sequence ID" value="NZ_RQEV01000003.1"/>
</dbReference>
<dbReference type="SUPFAM" id="SSF46785">
    <property type="entry name" value="Winged helix' DNA-binding domain"/>
    <property type="match status" value="1"/>
</dbReference>
<dbReference type="InterPro" id="IPR036390">
    <property type="entry name" value="WH_DNA-bd_sf"/>
</dbReference>
<evidence type="ECO:0000256" key="2">
    <source>
        <dbReference type="ARBA" id="ARBA00023125"/>
    </source>
</evidence>
<dbReference type="AlphaFoldDB" id="A0A4R9GT87"/>
<dbReference type="Gene3D" id="1.10.10.10">
    <property type="entry name" value="Winged helix-like DNA-binding domain superfamily/Winged helix DNA-binding domain"/>
    <property type="match status" value="1"/>
</dbReference>
<evidence type="ECO:0000256" key="3">
    <source>
        <dbReference type="ARBA" id="ARBA00023163"/>
    </source>
</evidence>
<keyword evidence="3" id="KW-0804">Transcription</keyword>
<dbReference type="Pfam" id="PF01047">
    <property type="entry name" value="MarR"/>
    <property type="match status" value="1"/>
</dbReference>
<dbReference type="EMBL" id="RQEV01000003">
    <property type="protein sequence ID" value="TGK21253.1"/>
    <property type="molecule type" value="Genomic_DNA"/>
</dbReference>
<keyword evidence="6" id="KW-1185">Reference proteome</keyword>
<name>A0A4R9GT87_9LEPT</name>
<sequence length="142" mass="15991">MEPDYVIHLLSRTRDRIQKFLAKELERQGIKDLAPAHAGVIYVLSRKGVAGMSDLASTLDRTNATITALLDKLEEFDYVTRTKLDEDGRVTTAELTGKGKKSVRKVISASRNTLDKLYGGLEESEKKEFLRILTKIYGNFQT</sequence>
<dbReference type="InterPro" id="IPR036388">
    <property type="entry name" value="WH-like_DNA-bd_sf"/>
</dbReference>
<proteinExistence type="predicted"/>
<comment type="caution">
    <text evidence="5">The sequence shown here is derived from an EMBL/GenBank/DDBJ whole genome shotgun (WGS) entry which is preliminary data.</text>
</comment>
<evidence type="ECO:0000313" key="5">
    <source>
        <dbReference type="EMBL" id="TGK21253.1"/>
    </source>
</evidence>
<gene>
    <name evidence="5" type="ORF">EHO61_02055</name>
</gene>
<dbReference type="PROSITE" id="PS50995">
    <property type="entry name" value="HTH_MARR_2"/>
    <property type="match status" value="1"/>
</dbReference>
<dbReference type="PRINTS" id="PR00598">
    <property type="entry name" value="HTHMARR"/>
</dbReference>
<organism evidence="5 6">
    <name type="scientific">Leptospira fluminis</name>
    <dbReference type="NCBI Taxonomy" id="2484979"/>
    <lineage>
        <taxon>Bacteria</taxon>
        <taxon>Pseudomonadati</taxon>
        <taxon>Spirochaetota</taxon>
        <taxon>Spirochaetia</taxon>
        <taxon>Leptospirales</taxon>
        <taxon>Leptospiraceae</taxon>
        <taxon>Leptospira</taxon>
    </lineage>
</organism>
<keyword evidence="1" id="KW-0805">Transcription regulation</keyword>
<evidence type="ECO:0000313" key="6">
    <source>
        <dbReference type="Proteomes" id="UP000297855"/>
    </source>
</evidence>
<accession>A0A4R9GT87</accession>
<evidence type="ECO:0000256" key="1">
    <source>
        <dbReference type="ARBA" id="ARBA00023015"/>
    </source>
</evidence>
<dbReference type="InterPro" id="IPR000835">
    <property type="entry name" value="HTH_MarR-typ"/>
</dbReference>
<feature type="domain" description="HTH marR-type" evidence="4">
    <location>
        <begin position="3"/>
        <end position="138"/>
    </location>
</feature>
<protein>
    <submittedName>
        <fullName evidence="5">MarR family transcriptional regulator</fullName>
    </submittedName>
</protein>
<dbReference type="PANTHER" id="PTHR42756">
    <property type="entry name" value="TRANSCRIPTIONAL REGULATOR, MARR"/>
    <property type="match status" value="1"/>
</dbReference>
<dbReference type="SMART" id="SM00347">
    <property type="entry name" value="HTH_MARR"/>
    <property type="match status" value="1"/>
</dbReference>
<evidence type="ECO:0000259" key="4">
    <source>
        <dbReference type="PROSITE" id="PS50995"/>
    </source>
</evidence>
<dbReference type="OrthoDB" id="9799663at2"/>
<keyword evidence="2" id="KW-0238">DNA-binding</keyword>
<dbReference type="GO" id="GO:0003677">
    <property type="term" value="F:DNA binding"/>
    <property type="evidence" value="ECO:0007669"/>
    <property type="project" value="UniProtKB-KW"/>
</dbReference>
<dbReference type="GO" id="GO:0003700">
    <property type="term" value="F:DNA-binding transcription factor activity"/>
    <property type="evidence" value="ECO:0007669"/>
    <property type="project" value="InterPro"/>
</dbReference>
<reference evidence="5" key="1">
    <citation type="journal article" date="2019" name="PLoS Negl. Trop. Dis.">
        <title>Revisiting the worldwide diversity of Leptospira species in the environment.</title>
        <authorList>
            <person name="Vincent A.T."/>
            <person name="Schiettekatte O."/>
            <person name="Bourhy P."/>
            <person name="Veyrier F.J."/>
            <person name="Picardeau M."/>
        </authorList>
    </citation>
    <scope>NUCLEOTIDE SEQUENCE [LARGE SCALE GENOMIC DNA]</scope>
    <source>
        <strain evidence="5">SCS5</strain>
    </source>
</reference>
<dbReference type="PANTHER" id="PTHR42756:SF1">
    <property type="entry name" value="TRANSCRIPTIONAL REPRESSOR OF EMRAB OPERON"/>
    <property type="match status" value="1"/>
</dbReference>